<reference evidence="4" key="1">
    <citation type="submission" date="2021-08" db="EMBL/GenBank/DDBJ databases">
        <title>WGS assembly of Ceratopteris richardii.</title>
        <authorList>
            <person name="Marchant D.B."/>
            <person name="Chen G."/>
            <person name="Jenkins J."/>
            <person name="Shu S."/>
            <person name="Leebens-Mack J."/>
            <person name="Grimwood J."/>
            <person name="Schmutz J."/>
            <person name="Soltis P."/>
            <person name="Soltis D."/>
            <person name="Chen Z.-H."/>
        </authorList>
    </citation>
    <scope>NUCLEOTIDE SEQUENCE</scope>
    <source>
        <strain evidence="4">Whitten #5841</strain>
        <tissue evidence="4">Leaf</tissue>
    </source>
</reference>
<keyword evidence="5" id="KW-1185">Reference proteome</keyword>
<feature type="domain" description="NmrA-like" evidence="3">
    <location>
        <begin position="66"/>
        <end position="363"/>
    </location>
</feature>
<dbReference type="Gene3D" id="3.90.25.10">
    <property type="entry name" value="UDP-galactose 4-epimerase, domain 1"/>
    <property type="match status" value="1"/>
</dbReference>
<dbReference type="SUPFAM" id="SSF51735">
    <property type="entry name" value="NAD(P)-binding Rossmann-fold domains"/>
    <property type="match status" value="1"/>
</dbReference>
<dbReference type="InterPro" id="IPR045312">
    <property type="entry name" value="PCBER-like"/>
</dbReference>
<dbReference type="PANTHER" id="PTHR43349">
    <property type="entry name" value="PINORESINOL REDUCTASE-RELATED"/>
    <property type="match status" value="1"/>
</dbReference>
<dbReference type="InterPro" id="IPR050608">
    <property type="entry name" value="NmrA-type/Isoflavone_red_sf"/>
</dbReference>
<comment type="caution">
    <text evidence="4">The sequence shown here is derived from an EMBL/GenBank/DDBJ whole genome shotgun (WGS) entry which is preliminary data.</text>
</comment>
<dbReference type="AlphaFoldDB" id="A0A8T2USD5"/>
<dbReference type="OrthoDB" id="419598at2759"/>
<dbReference type="Pfam" id="PF05368">
    <property type="entry name" value="NmrA"/>
    <property type="match status" value="1"/>
</dbReference>
<protein>
    <recommendedName>
        <fullName evidence="3">NmrA-like domain-containing protein</fullName>
    </recommendedName>
</protein>
<dbReference type="PANTHER" id="PTHR43349:SF93">
    <property type="entry name" value="ISOFLAVONE REDUCTASE HOMOLOG P3-RELATED"/>
    <property type="match status" value="1"/>
</dbReference>
<gene>
    <name evidence="4" type="ORF">KP509_04G042100</name>
</gene>
<accession>A0A8T2USD5</accession>
<evidence type="ECO:0000313" key="4">
    <source>
        <dbReference type="EMBL" id="KAH7439037.1"/>
    </source>
</evidence>
<dbReference type="Proteomes" id="UP000825935">
    <property type="component" value="Chromosome 4"/>
</dbReference>
<dbReference type="InterPro" id="IPR036291">
    <property type="entry name" value="NAD(P)-bd_dom_sf"/>
</dbReference>
<keyword evidence="1" id="KW-0521">NADP</keyword>
<organism evidence="4 5">
    <name type="scientific">Ceratopteris richardii</name>
    <name type="common">Triangle waterfern</name>
    <dbReference type="NCBI Taxonomy" id="49495"/>
    <lineage>
        <taxon>Eukaryota</taxon>
        <taxon>Viridiplantae</taxon>
        <taxon>Streptophyta</taxon>
        <taxon>Embryophyta</taxon>
        <taxon>Tracheophyta</taxon>
        <taxon>Polypodiopsida</taxon>
        <taxon>Polypodiidae</taxon>
        <taxon>Polypodiales</taxon>
        <taxon>Pteridineae</taxon>
        <taxon>Pteridaceae</taxon>
        <taxon>Parkerioideae</taxon>
        <taxon>Ceratopteris</taxon>
    </lineage>
</organism>
<proteinExistence type="predicted"/>
<name>A0A8T2USD5_CERRI</name>
<dbReference type="CDD" id="cd05259">
    <property type="entry name" value="PCBER_SDR_a"/>
    <property type="match status" value="1"/>
</dbReference>
<evidence type="ECO:0000256" key="2">
    <source>
        <dbReference type="ARBA" id="ARBA00023002"/>
    </source>
</evidence>
<evidence type="ECO:0000256" key="1">
    <source>
        <dbReference type="ARBA" id="ARBA00022857"/>
    </source>
</evidence>
<evidence type="ECO:0000313" key="5">
    <source>
        <dbReference type="Proteomes" id="UP000825935"/>
    </source>
</evidence>
<dbReference type="OMA" id="RICACSH"/>
<dbReference type="Gene3D" id="3.40.50.720">
    <property type="entry name" value="NAD(P)-binding Rossmann-like Domain"/>
    <property type="match status" value="1"/>
</dbReference>
<sequence>MRICACSHTTGTIIEMPGGTRVYRGPTPLGVVISICTILFSCSVVHSFEQCLVSSVPVSTCDMGVKSRVLIFGGTGYIGKHIVRASVAEGHPTVVFVRSSTLQTKAELVGSFKDIGVSIVEGSLDDHAGLVAAIKEVDIVISAVGGPSVPEQEKIISAIKEAGNVKRFLPSEYGTDVDYAKPLEPLKTIYSRKVAIRRKIEEAGIPYTYISANCFAGYTLSNLMQFGKPSPPRDKVVIYGTGDKKAVFLKEEDIGTFTIKSSDDPRTLNKVVYLRPPQNILTVNEVVALWEKKIGQSLEKEFVSEEDMIEQIKTAPIPKNIVLSTVHNIFVMGDQYNFKVGENGVDSNELFPDVKYTSASEYLDQFI</sequence>
<evidence type="ECO:0000259" key="3">
    <source>
        <dbReference type="Pfam" id="PF05368"/>
    </source>
</evidence>
<dbReference type="GO" id="GO:0016491">
    <property type="term" value="F:oxidoreductase activity"/>
    <property type="evidence" value="ECO:0007669"/>
    <property type="project" value="UniProtKB-KW"/>
</dbReference>
<dbReference type="InterPro" id="IPR008030">
    <property type="entry name" value="NmrA-like"/>
</dbReference>
<keyword evidence="2" id="KW-0560">Oxidoreductase</keyword>
<dbReference type="EMBL" id="CM035409">
    <property type="protein sequence ID" value="KAH7439037.1"/>
    <property type="molecule type" value="Genomic_DNA"/>
</dbReference>